<evidence type="ECO:0000313" key="10">
    <source>
        <dbReference type="Proteomes" id="UP001595868"/>
    </source>
</evidence>
<comment type="subcellular location">
    <subcellularLocation>
        <location evidence="1">Cell membrane</location>
        <topology evidence="1">Multi-pass membrane protein</topology>
    </subcellularLocation>
</comment>
<sequence>MTVGGGRSAGSVGDRPVGPAGEPGGRAARATRRRSAPDRDGPGPEPARPRRDGAVTGFVSWRTALRIARREARRAKGRTALVVAMIALPVLALTFAAVSYDMFTLTPDETTGRQIGSADALLRWVATGPVRQSPLGDNWTDGSSVSVGGGQRPATVAEVAALLPPGSRVVPATTSGQWLELRTPDGVGGMEIRGLPFGDPIIRGVATLRTGRLPANPGEAVASEAALRRLDIRVGDTFTRADGSRDWTVVGVAEFPDDLGQVLAVPPDGLPDPADSWLVEVPGGVDWGMVKRLNGHGVVAYSRIVARHPPPAGESPFPIGSDSRGALTLGVLVGGLGTLEVVLLAGPAFAVGARRRQRDLALVAAAGGTPAQLRRLVLADGVVLGLAGALVGLAVGMAGAVAGRPLVERYLAHSLAGGYRFFPAALLGIAGLAVLTGMLAAMVPAFVAARQDVVAGLTGRRGVVRSRKRWLLLGLLLAGAGVALALVGAARVITEVVLAGLVVGEVGLVLCTPSLVGLLARIGRLLPLAPRIALRDTARNRAAAAPAISAVMAAVAGSVALGVFLVSDQARTDADYLAGLPAGYLSVFAPDAGGTRAPVDRDAVAAAATGLPVTDVVEIREPACRPGTAAGDTCYLNLVLPAARECPVQPGPRLSAQDRRAARADPRCNQRSQTFYGPTFLNLVDDGRALPVLTGARPDDVAAATATLRAGGVVVTDPQYVQDGTVTVRLSRYPSDRPNQEPQTRTLTAPAYALTSGLAAPREIYSPGLLARAGLTDRQTGFVLATSGAPGTAERDRFAAALRKLRPDLNVAMENGPPHGNDWVTLVILAVAAGVITIGAAGIATGLAAAEGRADLSTLAAIGASPRVRRLLSLSQAGVIAGLGSLLGIAAGLVAAFAVIAALNQGFAESWPVEKPYPLRIPWHTLGILVVVPLVAMLGAGLLTRSRLPIERRRD</sequence>
<evidence type="ECO:0000256" key="4">
    <source>
        <dbReference type="ARBA" id="ARBA00022989"/>
    </source>
</evidence>
<feature type="transmembrane region" description="Helical" evidence="7">
    <location>
        <begin position="326"/>
        <end position="351"/>
    </location>
</feature>
<feature type="transmembrane region" description="Helical" evidence="7">
    <location>
        <begin position="823"/>
        <end position="850"/>
    </location>
</feature>
<proteinExistence type="predicted"/>
<evidence type="ECO:0000313" key="9">
    <source>
        <dbReference type="EMBL" id="MFC4105181.1"/>
    </source>
</evidence>
<gene>
    <name evidence="9" type="ORF">ACFOX0_04395</name>
</gene>
<organism evidence="9 10">
    <name type="scientific">Micromonospora zhanjiangensis</name>
    <dbReference type="NCBI Taxonomy" id="1522057"/>
    <lineage>
        <taxon>Bacteria</taxon>
        <taxon>Bacillati</taxon>
        <taxon>Actinomycetota</taxon>
        <taxon>Actinomycetes</taxon>
        <taxon>Micromonosporales</taxon>
        <taxon>Micromonosporaceae</taxon>
        <taxon>Micromonospora</taxon>
    </lineage>
</organism>
<dbReference type="RefSeq" id="WP_377542180.1">
    <property type="nucleotide sequence ID" value="NZ_JBHSBN010000002.1"/>
</dbReference>
<keyword evidence="10" id="KW-1185">Reference proteome</keyword>
<feature type="compositionally biased region" description="Basic and acidic residues" evidence="6">
    <location>
        <begin position="35"/>
        <end position="53"/>
    </location>
</feature>
<dbReference type="EMBL" id="JBHSBN010000002">
    <property type="protein sequence ID" value="MFC4105181.1"/>
    <property type="molecule type" value="Genomic_DNA"/>
</dbReference>
<reference evidence="10" key="1">
    <citation type="journal article" date="2019" name="Int. J. Syst. Evol. Microbiol.">
        <title>The Global Catalogue of Microorganisms (GCM) 10K type strain sequencing project: providing services to taxonomists for standard genome sequencing and annotation.</title>
        <authorList>
            <consortium name="The Broad Institute Genomics Platform"/>
            <consortium name="The Broad Institute Genome Sequencing Center for Infectious Disease"/>
            <person name="Wu L."/>
            <person name="Ma J."/>
        </authorList>
    </citation>
    <scope>NUCLEOTIDE SEQUENCE [LARGE SCALE GENOMIC DNA]</scope>
    <source>
        <strain evidence="10">2902at01</strain>
    </source>
</reference>
<keyword evidence="5 7" id="KW-0472">Membrane</keyword>
<feature type="transmembrane region" description="Helical" evidence="7">
    <location>
        <begin position="923"/>
        <end position="944"/>
    </location>
</feature>
<evidence type="ECO:0000256" key="7">
    <source>
        <dbReference type="SAM" id="Phobius"/>
    </source>
</evidence>
<evidence type="ECO:0000256" key="5">
    <source>
        <dbReference type="ARBA" id="ARBA00023136"/>
    </source>
</evidence>
<feature type="transmembrane region" description="Helical" evidence="7">
    <location>
        <begin position="79"/>
        <end position="100"/>
    </location>
</feature>
<evidence type="ECO:0000256" key="1">
    <source>
        <dbReference type="ARBA" id="ARBA00004651"/>
    </source>
</evidence>
<feature type="transmembrane region" description="Helical" evidence="7">
    <location>
        <begin position="470"/>
        <end position="490"/>
    </location>
</feature>
<name>A0ABV8KGR2_9ACTN</name>
<feature type="transmembrane region" description="Helical" evidence="7">
    <location>
        <begin position="871"/>
        <end position="903"/>
    </location>
</feature>
<feature type="domain" description="ABC3 transporter permease C-terminal" evidence="8">
    <location>
        <begin position="348"/>
        <end position="451"/>
    </location>
</feature>
<feature type="region of interest" description="Disordered" evidence="6">
    <location>
        <begin position="1"/>
        <end position="55"/>
    </location>
</feature>
<dbReference type="Pfam" id="PF02687">
    <property type="entry name" value="FtsX"/>
    <property type="match status" value="1"/>
</dbReference>
<dbReference type="InterPro" id="IPR003838">
    <property type="entry name" value="ABC3_permease_C"/>
</dbReference>
<protein>
    <submittedName>
        <fullName evidence="9">FtsX-like permease family protein</fullName>
    </submittedName>
</protein>
<feature type="compositionally biased region" description="Low complexity" evidence="6">
    <location>
        <begin position="15"/>
        <end position="28"/>
    </location>
</feature>
<feature type="transmembrane region" description="Helical" evidence="7">
    <location>
        <begin position="543"/>
        <end position="566"/>
    </location>
</feature>
<keyword evidence="4 7" id="KW-1133">Transmembrane helix</keyword>
<feature type="transmembrane region" description="Helical" evidence="7">
    <location>
        <begin position="421"/>
        <end position="449"/>
    </location>
</feature>
<keyword evidence="3 7" id="KW-0812">Transmembrane</keyword>
<feature type="transmembrane region" description="Helical" evidence="7">
    <location>
        <begin position="496"/>
        <end position="522"/>
    </location>
</feature>
<evidence type="ECO:0000256" key="6">
    <source>
        <dbReference type="SAM" id="MobiDB-lite"/>
    </source>
</evidence>
<evidence type="ECO:0000259" key="8">
    <source>
        <dbReference type="Pfam" id="PF02687"/>
    </source>
</evidence>
<feature type="transmembrane region" description="Helical" evidence="7">
    <location>
        <begin position="382"/>
        <end position="401"/>
    </location>
</feature>
<accession>A0ABV8KGR2</accession>
<comment type="caution">
    <text evidence="9">The sequence shown here is derived from an EMBL/GenBank/DDBJ whole genome shotgun (WGS) entry which is preliminary data.</text>
</comment>
<evidence type="ECO:0000256" key="2">
    <source>
        <dbReference type="ARBA" id="ARBA00022475"/>
    </source>
</evidence>
<dbReference type="Proteomes" id="UP001595868">
    <property type="component" value="Unassembled WGS sequence"/>
</dbReference>
<evidence type="ECO:0000256" key="3">
    <source>
        <dbReference type="ARBA" id="ARBA00022692"/>
    </source>
</evidence>
<keyword evidence="2" id="KW-1003">Cell membrane</keyword>